<dbReference type="AlphaFoldDB" id="A0A8T4C611"/>
<sequence>MTHDTIAHFYETYPYPHVHYFDAQRAITYAQPLLASANIRMKDLAGKTILDAGCGTGEISISMATHAQQVDAFDVSENSLTYARTMAKKLRIQNTHFFHADVIQFSSAKKYDMVTSFGVLHHTHNPEKGLNTISNCVKKNGIIIIGFYHSLGGMQQRVEKLIARVLGGDSPEKILAWLSQTKKRNFGEAEKAYWADRLANPREKYYRISLVESWLKKNGFEIIGIQGHKPDWKVKNTHNILEKWLFEMWILLHGKRFVIMAGKKI</sequence>
<dbReference type="PANTHER" id="PTHR43861">
    <property type="entry name" value="TRANS-ACONITATE 2-METHYLTRANSFERASE-RELATED"/>
    <property type="match status" value="1"/>
</dbReference>
<dbReference type="Proteomes" id="UP000774699">
    <property type="component" value="Unassembled WGS sequence"/>
</dbReference>
<comment type="caution">
    <text evidence="2">The sequence shown here is derived from an EMBL/GenBank/DDBJ whole genome shotgun (WGS) entry which is preliminary data.</text>
</comment>
<evidence type="ECO:0000313" key="2">
    <source>
        <dbReference type="EMBL" id="MBM3281946.1"/>
    </source>
</evidence>
<dbReference type="GO" id="GO:0008168">
    <property type="term" value="F:methyltransferase activity"/>
    <property type="evidence" value="ECO:0007669"/>
    <property type="project" value="UniProtKB-KW"/>
</dbReference>
<dbReference type="Pfam" id="PF13847">
    <property type="entry name" value="Methyltransf_31"/>
    <property type="match status" value="1"/>
</dbReference>
<organism evidence="2 3">
    <name type="scientific">Candidatus Iainarchaeum sp</name>
    <dbReference type="NCBI Taxonomy" id="3101447"/>
    <lineage>
        <taxon>Archaea</taxon>
        <taxon>Candidatus Iainarchaeota</taxon>
        <taxon>Candidatus Iainarchaeia</taxon>
        <taxon>Candidatus Iainarchaeales</taxon>
        <taxon>Candidatus Iainarchaeaceae</taxon>
        <taxon>Candidatus Iainarchaeum</taxon>
    </lineage>
</organism>
<feature type="domain" description="Methyltransferase" evidence="1">
    <location>
        <begin position="45"/>
        <end position="149"/>
    </location>
</feature>
<evidence type="ECO:0000259" key="1">
    <source>
        <dbReference type="Pfam" id="PF13847"/>
    </source>
</evidence>
<keyword evidence="2" id="KW-0808">Transferase</keyword>
<dbReference type="GO" id="GO:0032259">
    <property type="term" value="P:methylation"/>
    <property type="evidence" value="ECO:0007669"/>
    <property type="project" value="UniProtKB-KW"/>
</dbReference>
<dbReference type="EMBL" id="VGJJ01000005">
    <property type="protein sequence ID" value="MBM3281946.1"/>
    <property type="molecule type" value="Genomic_DNA"/>
</dbReference>
<evidence type="ECO:0000313" key="3">
    <source>
        <dbReference type="Proteomes" id="UP000774699"/>
    </source>
</evidence>
<name>A0A8T4C611_9ARCH</name>
<dbReference type="SUPFAM" id="SSF53335">
    <property type="entry name" value="S-adenosyl-L-methionine-dependent methyltransferases"/>
    <property type="match status" value="1"/>
</dbReference>
<dbReference type="CDD" id="cd02440">
    <property type="entry name" value="AdoMet_MTases"/>
    <property type="match status" value="1"/>
</dbReference>
<gene>
    <name evidence="2" type="ORF">FJY86_01215</name>
</gene>
<proteinExistence type="predicted"/>
<protein>
    <submittedName>
        <fullName evidence="2">Class I SAM-dependent methyltransferase</fullName>
    </submittedName>
</protein>
<accession>A0A8T4C611</accession>
<dbReference type="InterPro" id="IPR029063">
    <property type="entry name" value="SAM-dependent_MTases_sf"/>
</dbReference>
<dbReference type="Gene3D" id="3.40.50.150">
    <property type="entry name" value="Vaccinia Virus protein VP39"/>
    <property type="match status" value="1"/>
</dbReference>
<dbReference type="InterPro" id="IPR025714">
    <property type="entry name" value="Methyltranfer_dom"/>
</dbReference>
<reference evidence="2" key="1">
    <citation type="submission" date="2019-03" db="EMBL/GenBank/DDBJ databases">
        <title>Lake Tanganyika Metagenome-Assembled Genomes (MAGs).</title>
        <authorList>
            <person name="Tran P."/>
        </authorList>
    </citation>
    <scope>NUCLEOTIDE SEQUENCE</scope>
    <source>
        <strain evidence="2">M_DeepCast_50m_m2_156</strain>
    </source>
</reference>
<keyword evidence="2" id="KW-0489">Methyltransferase</keyword>